<evidence type="ECO:0000256" key="1">
    <source>
        <dbReference type="ARBA" id="ARBA00004613"/>
    </source>
</evidence>
<proteinExistence type="predicted"/>
<dbReference type="AlphaFoldDB" id="A0A8K0D149"/>
<dbReference type="Proteomes" id="UP000801492">
    <property type="component" value="Unassembled WGS sequence"/>
</dbReference>
<gene>
    <name evidence="4" type="ORF">ILUMI_13273</name>
</gene>
<dbReference type="EMBL" id="VTPC01008382">
    <property type="protein sequence ID" value="KAF2892900.1"/>
    <property type="molecule type" value="Genomic_DNA"/>
</dbReference>
<evidence type="ECO:0000313" key="4">
    <source>
        <dbReference type="EMBL" id="KAF2892900.1"/>
    </source>
</evidence>
<sequence length="92" mass="10045">MNCFQDSAGKCHYKGVYFEPGEFVPAPVGECIKMKCEDSATNVLAFLTCPAYVQPVGCKKTEKDLTKPYPHCCPKTVCPEGGVTEATIELHL</sequence>
<comment type="subcellular location">
    <subcellularLocation>
        <location evidence="1">Secreted</location>
    </subcellularLocation>
</comment>
<keyword evidence="2" id="KW-0964">Secreted</keyword>
<name>A0A8K0D149_IGNLU</name>
<evidence type="ECO:0000259" key="3">
    <source>
        <dbReference type="SMART" id="SM01318"/>
    </source>
</evidence>
<protein>
    <recommendedName>
        <fullName evidence="3">Single domain-containing protein</fullName>
    </recommendedName>
</protein>
<evidence type="ECO:0000313" key="5">
    <source>
        <dbReference type="Proteomes" id="UP000801492"/>
    </source>
</evidence>
<accession>A0A8K0D149</accession>
<organism evidence="4 5">
    <name type="scientific">Ignelater luminosus</name>
    <name type="common">Cucubano</name>
    <name type="synonym">Pyrophorus luminosus</name>
    <dbReference type="NCBI Taxonomy" id="2038154"/>
    <lineage>
        <taxon>Eukaryota</taxon>
        <taxon>Metazoa</taxon>
        <taxon>Ecdysozoa</taxon>
        <taxon>Arthropoda</taxon>
        <taxon>Hexapoda</taxon>
        <taxon>Insecta</taxon>
        <taxon>Pterygota</taxon>
        <taxon>Neoptera</taxon>
        <taxon>Endopterygota</taxon>
        <taxon>Coleoptera</taxon>
        <taxon>Polyphaga</taxon>
        <taxon>Elateriformia</taxon>
        <taxon>Elateroidea</taxon>
        <taxon>Elateridae</taxon>
        <taxon>Agrypninae</taxon>
        <taxon>Pyrophorini</taxon>
        <taxon>Ignelater</taxon>
    </lineage>
</organism>
<dbReference type="GO" id="GO:0005576">
    <property type="term" value="C:extracellular region"/>
    <property type="evidence" value="ECO:0007669"/>
    <property type="project" value="UniProtKB-SubCell"/>
</dbReference>
<evidence type="ECO:0000256" key="2">
    <source>
        <dbReference type="ARBA" id="ARBA00022525"/>
    </source>
</evidence>
<feature type="domain" description="Single" evidence="3">
    <location>
        <begin position="11"/>
        <end position="78"/>
    </location>
</feature>
<comment type="caution">
    <text evidence="4">The sequence shown here is derived from an EMBL/GenBank/DDBJ whole genome shotgun (WGS) entry which is preliminary data.</text>
</comment>
<dbReference type="SMART" id="SM01318">
    <property type="entry name" value="SVWC"/>
    <property type="match status" value="1"/>
</dbReference>
<reference evidence="4" key="1">
    <citation type="submission" date="2019-08" db="EMBL/GenBank/DDBJ databases">
        <title>The genome of the North American firefly Photinus pyralis.</title>
        <authorList>
            <consortium name="Photinus pyralis genome working group"/>
            <person name="Fallon T.R."/>
            <person name="Sander Lower S.E."/>
            <person name="Weng J.-K."/>
        </authorList>
    </citation>
    <scope>NUCLEOTIDE SEQUENCE</scope>
    <source>
        <strain evidence="4">TRF0915ILg1</strain>
        <tissue evidence="4">Whole body</tissue>
    </source>
</reference>
<dbReference type="OrthoDB" id="6697593at2759"/>
<dbReference type="Pfam" id="PF15430">
    <property type="entry name" value="SVWC"/>
    <property type="match status" value="1"/>
</dbReference>
<keyword evidence="5" id="KW-1185">Reference proteome</keyword>
<dbReference type="InterPro" id="IPR029277">
    <property type="entry name" value="SVWC_dom"/>
</dbReference>